<organism evidence="8 9">
    <name type="scientific">Lactobacillus paragasseri</name>
    <dbReference type="NCBI Taxonomy" id="2107999"/>
    <lineage>
        <taxon>Bacteria</taxon>
        <taxon>Bacillati</taxon>
        <taxon>Bacillota</taxon>
        <taxon>Bacilli</taxon>
        <taxon>Lactobacillales</taxon>
        <taxon>Lactobacillaceae</taxon>
        <taxon>Lactobacillus</taxon>
    </lineage>
</organism>
<keyword evidence="6" id="KW-1133">Transmembrane helix</keyword>
<evidence type="ECO:0000259" key="7">
    <source>
        <dbReference type="PROSITE" id="PS50847"/>
    </source>
</evidence>
<feature type="compositionally biased region" description="Polar residues" evidence="5">
    <location>
        <begin position="126"/>
        <end position="152"/>
    </location>
</feature>
<dbReference type="Pfam" id="PF17965">
    <property type="entry name" value="MucBP_2"/>
    <property type="match status" value="7"/>
</dbReference>
<dbReference type="NCBIfam" id="TIGR01167">
    <property type="entry name" value="LPXTG_anchor"/>
    <property type="match status" value="1"/>
</dbReference>
<keyword evidence="2" id="KW-0964">Secreted</keyword>
<dbReference type="PROSITE" id="PS50847">
    <property type="entry name" value="GRAM_POS_ANCHORING"/>
    <property type="match status" value="1"/>
</dbReference>
<feature type="compositionally biased region" description="Polar residues" evidence="5">
    <location>
        <begin position="2188"/>
        <end position="2199"/>
    </location>
</feature>
<dbReference type="Pfam" id="PF00746">
    <property type="entry name" value="Gram_pos_anchor"/>
    <property type="match status" value="1"/>
</dbReference>
<dbReference type="Gene3D" id="3.10.20.470">
    <property type="match status" value="7"/>
</dbReference>
<feature type="compositionally biased region" description="Low complexity" evidence="5">
    <location>
        <begin position="176"/>
        <end position="187"/>
    </location>
</feature>
<dbReference type="InterPro" id="IPR041558">
    <property type="entry name" value="MucBP_2"/>
</dbReference>
<keyword evidence="4" id="KW-0572">Peptidoglycan-anchor</keyword>
<dbReference type="Proteomes" id="UP001232113">
    <property type="component" value="Unassembled WGS sequence"/>
</dbReference>
<dbReference type="RefSeq" id="WP_144841994.1">
    <property type="nucleotide sequence ID" value="NZ_JASOLY010000006.1"/>
</dbReference>
<evidence type="ECO:0000256" key="2">
    <source>
        <dbReference type="ARBA" id="ARBA00022525"/>
    </source>
</evidence>
<feature type="compositionally biased region" description="Acidic residues" evidence="5">
    <location>
        <begin position="2153"/>
        <end position="2163"/>
    </location>
</feature>
<feature type="compositionally biased region" description="Polar residues" evidence="5">
    <location>
        <begin position="2210"/>
        <end position="2219"/>
    </location>
</feature>
<comment type="caution">
    <text evidence="8">The sequence shown here is derived from an EMBL/GenBank/DDBJ whole genome shotgun (WGS) entry which is preliminary data.</text>
</comment>
<dbReference type="InterPro" id="IPR005877">
    <property type="entry name" value="YSIRK_signal_dom"/>
</dbReference>
<feature type="region of interest" description="Disordered" evidence="5">
    <location>
        <begin position="171"/>
        <end position="190"/>
    </location>
</feature>
<protein>
    <submittedName>
        <fullName evidence="8">YSIRK-type signal peptide-containing protein</fullName>
    </submittedName>
</protein>
<keyword evidence="1" id="KW-0134">Cell wall</keyword>
<evidence type="ECO:0000256" key="3">
    <source>
        <dbReference type="ARBA" id="ARBA00022729"/>
    </source>
</evidence>
<dbReference type="InterPro" id="IPR041495">
    <property type="entry name" value="Mub_B2"/>
</dbReference>
<feature type="region of interest" description="Disordered" evidence="5">
    <location>
        <begin position="1511"/>
        <end position="1532"/>
    </location>
</feature>
<keyword evidence="6" id="KW-0812">Transmembrane</keyword>
<dbReference type="Pfam" id="PF17966">
    <property type="entry name" value="Muc_B2"/>
    <property type="match status" value="7"/>
</dbReference>
<keyword evidence="6" id="KW-0472">Membrane</keyword>
<evidence type="ECO:0000256" key="4">
    <source>
        <dbReference type="ARBA" id="ARBA00023088"/>
    </source>
</evidence>
<accession>A0AAW6XHU0</accession>
<dbReference type="EMBL" id="JASOLY010000006">
    <property type="protein sequence ID" value="MDK6868314.1"/>
    <property type="molecule type" value="Genomic_DNA"/>
</dbReference>
<feature type="transmembrane region" description="Helical" evidence="6">
    <location>
        <begin position="2227"/>
        <end position="2246"/>
    </location>
</feature>
<reference evidence="8" key="1">
    <citation type="submission" date="2023-05" db="EMBL/GenBank/DDBJ databases">
        <title>Cataloging the Phylogenetic Diversity of Human Bladder Bacteria.</title>
        <authorList>
            <person name="Du J."/>
        </authorList>
    </citation>
    <scope>NUCLEOTIDE SEQUENCE</scope>
    <source>
        <strain evidence="8">UMB6975B</strain>
    </source>
</reference>
<sequence>MVSKNNYSEKMRKIRPQKPRFSIRKFTVGAASVLIGLTFMGVNGRTVKADTTVAQEESVNVTSNLADSLKENVENTVSTEEQSEALNAEQAKVASIETNNEVENTTIDNNLTAQNTNGGGTEATEHLSNSQAVEPNLTPSYEQNNESKNDSIPSVEEGITNVENLQTANEEHKAVSVETNNSSESTEIVATEEVPKTEITDKVAETAPVEAETKIENAVSPIEETVVEENNQTTGQTDVKEVQSKASVTIPATDTDKYPKEAGALIGNDKYIYQILNLNNTGTWNSSNKKLILSVNRNDLTDENLYAYVTDADYKNLIAEHIIKAGYFKKIEVSDRDFLIVNSGKSNITVGGSSMPVGNATTVVGSTKIVYGLGNITNLDASSVGEIIPVHTEESVIKYYYHNKDGNLVEIPGTDKYPNVSVSGWTGQEFVIDNVDQYKQLIDGFYLDGSNIPSGSFTGTISQFGDGSYYKKVYYSSGNRTEGTVNQLTVDFTVVYRQIDATGKMEVLMYDGSNMDRVIESHTVEAGKSVKFTHNNFTARNPFVTDSAHEVQFIYKDLGSIIPVDENGNQIGDAVKFNNNLTDPTEAGRTDTPIIAGYIADIEYVIPENPGEDIKVIYRLREDAKATITIIDMDNDRNSLAQLNATGKVHAQINFVDLDATLSSLLDSGYVVISNSYKPGTQFGVHDLSFEIQLKHVLEAVNESQTVQKDIHYVDTVGNELRPSTTQTATFTATGYRDKVTGNIVLVAGTQQVGNDLIATEITNKNASLKWTADKTTFESLKSPDIIGYTTNQKWSTADKVEQNEKLKIENIIYDKKAQVGTIVFWDETSQKQLGTTINIAGNYGEVINYQVIDNVLGSIKNYENNGYILVNNPLGYTTVFGDADYNPGCNDYVITLKHKIAENSQTKEVNRVITYVYADGPNKGQVAASSVTQKVSFIGKGQYDFVDKVWISDIVWTAEDGNANYTFAQANSPKISGYSANRLQVESVLVSGNSDNITEEVLYYANQQTAQIQYIDDVTGKVIGSDTVNGKVDHIISWNLNPEATLKMFENNGYKLVSSDYEFGKDYYYSAEEAKNSFKVHLTRDLIIIDPKDPDSPVYGSEDYNKEVTQEIQYVYANGNAAAESNKQTVKFTAYGVVDKTTGKYVVLDENGKVILGDDGEPIEGKLVWNANVSDPKFTEVSSPTITGYTPDKANVAGTKVTHDMSSNVIVVTYTANDADAKVIFVDKTTGKELEAVMLNGKYGDVINYSTADKIKYYENLGYELVNDDYNGGEFGETTKTFYVTFKHGVVHVHPENPGKPGENINPGGDVKYPTDSGALNKDVTHTVHYVYADGTTANPSHTQTITFTGSGHINKVTGEYVEVDEDGNIKLDADGKPVPGKLNWVATLGNSFLAVTSPEITGHTPSHVQIDGVENVAHDSENYVHTVTYTANAAKAEIVYVDETTGKELEIATVDGKYNETINYSTTDKIKYYEGLGYELVKDGYIGGEFGETTKKFYVTFKHGTVVVNPENPGKPDEPINPNDPEGSKYPTDSANLNKDVTHTIHYVYADGTTAKPSHTQTLTFKGSGVIDKVTGQYVVLDENGNIKLDANGKPIPGKLVWTASDGTTFIEVVSPMISGYTSDKTVVNAVEGINQDSKNIETKVVYTANAAKAEIIYVDETIGKELEIATVDGKYNETINYSTADKIKYYESLGYELVKDGYTGGEFGEATKTFYVTFKHGTVVVNPDNPGKPDEPINPDNPDGPKYPTDSANLNKDVTHTIYYVYADGIVAKPSHTQTLTFTGSGVIDKVTGQYVEVDENGNVKLDENGKPIPGKLTWTAKDGTTFIEVISPTISGYTPDQPVVNAVEGINQDSNNLETKVVYTANAVKAEIIYVDETTGKALETATVDGKYNESINYSTADKIKYYESLGYELVKDGYTGGKFGETTKTFYVIFKHGTITVTPDDKFTEDDPINPDNPEGPKYPFDSIALDKTITRTIKYVYADGTKAKDDVIQTLRFRGTAVIDKVTGEIIILDENGRKVSDGIKWTALDGTTFVQVIFPEIAGYTADKKEIGSVENVDSDTEDITETVVYSKNSEKPVEPGKPEEPEKPVEPGKPEEPEKPVEPGKPEEPEQPVEPGKPEEPEQPVEPGKPEEPEKPVEPDKPEEPESPVESEQPEVSEKQPTETTEPDKSDADTPPDNISIDNTAKNVSTVEHNEPGKVEAATTNEASLPQTGHKHANVGIIGLGLATIASILGLAGTRKRKKN</sequence>
<evidence type="ECO:0000313" key="9">
    <source>
        <dbReference type="Proteomes" id="UP001232113"/>
    </source>
</evidence>
<gene>
    <name evidence="8" type="ORF">QP354_04430</name>
</gene>
<proteinExistence type="predicted"/>
<feature type="compositionally biased region" description="Basic and acidic residues" evidence="5">
    <location>
        <begin position="2080"/>
        <end position="2116"/>
    </location>
</feature>
<dbReference type="NCBIfam" id="TIGR01168">
    <property type="entry name" value="YSIRK_signal"/>
    <property type="match status" value="1"/>
</dbReference>
<dbReference type="InterPro" id="IPR019931">
    <property type="entry name" value="LPXTG_anchor"/>
</dbReference>
<keyword evidence="3" id="KW-0732">Signal</keyword>
<feature type="domain" description="Gram-positive cocci surface proteins LPxTG" evidence="7">
    <location>
        <begin position="2217"/>
        <end position="2252"/>
    </location>
</feature>
<feature type="region of interest" description="Disordered" evidence="5">
    <location>
        <begin position="1729"/>
        <end position="1755"/>
    </location>
</feature>
<dbReference type="Gene3D" id="2.60.40.4300">
    <property type="match status" value="7"/>
</dbReference>
<name>A0AAW6XHU0_9LACO</name>
<dbReference type="Pfam" id="PF04650">
    <property type="entry name" value="YSIRK_signal"/>
    <property type="match status" value="1"/>
</dbReference>
<feature type="region of interest" description="Disordered" evidence="5">
    <location>
        <begin position="110"/>
        <end position="153"/>
    </location>
</feature>
<evidence type="ECO:0000256" key="5">
    <source>
        <dbReference type="SAM" id="MobiDB-lite"/>
    </source>
</evidence>
<evidence type="ECO:0000313" key="8">
    <source>
        <dbReference type="EMBL" id="MDK6868314.1"/>
    </source>
</evidence>
<evidence type="ECO:0000256" key="6">
    <source>
        <dbReference type="SAM" id="Phobius"/>
    </source>
</evidence>
<feature type="region of interest" description="Disordered" evidence="5">
    <location>
        <begin position="1950"/>
        <end position="1969"/>
    </location>
</feature>
<feature type="compositionally biased region" description="Basic and acidic residues" evidence="5">
    <location>
        <begin position="2136"/>
        <end position="2152"/>
    </location>
</feature>
<evidence type="ECO:0000256" key="1">
    <source>
        <dbReference type="ARBA" id="ARBA00022512"/>
    </source>
</evidence>
<feature type="compositionally biased region" description="Basic and acidic residues" evidence="5">
    <location>
        <begin position="2164"/>
        <end position="2180"/>
    </location>
</feature>
<feature type="region of interest" description="Disordered" evidence="5">
    <location>
        <begin position="2061"/>
        <end position="2219"/>
    </location>
</feature>